<dbReference type="Pfam" id="PF00593">
    <property type="entry name" value="TonB_dep_Rec_b-barrel"/>
    <property type="match status" value="1"/>
</dbReference>
<organism evidence="13 14">
    <name type="scientific">Stenotrophomonas humi</name>
    <dbReference type="NCBI Taxonomy" id="405444"/>
    <lineage>
        <taxon>Bacteria</taxon>
        <taxon>Pseudomonadati</taxon>
        <taxon>Pseudomonadota</taxon>
        <taxon>Gammaproteobacteria</taxon>
        <taxon>Lysobacterales</taxon>
        <taxon>Lysobacteraceae</taxon>
        <taxon>Stenotrophomonas</taxon>
    </lineage>
</organism>
<keyword evidence="10" id="KW-0732">Signal</keyword>
<dbReference type="InterPro" id="IPR037066">
    <property type="entry name" value="Plug_dom_sf"/>
</dbReference>
<evidence type="ECO:0000313" key="13">
    <source>
        <dbReference type="EMBL" id="KRG64916.1"/>
    </source>
</evidence>
<keyword evidence="3 8" id="KW-1134">Transmembrane beta strand</keyword>
<evidence type="ECO:0000256" key="2">
    <source>
        <dbReference type="ARBA" id="ARBA00022448"/>
    </source>
</evidence>
<evidence type="ECO:0000256" key="5">
    <source>
        <dbReference type="ARBA" id="ARBA00023077"/>
    </source>
</evidence>
<evidence type="ECO:0000256" key="9">
    <source>
        <dbReference type="RuleBase" id="RU003357"/>
    </source>
</evidence>
<evidence type="ECO:0000256" key="7">
    <source>
        <dbReference type="ARBA" id="ARBA00023237"/>
    </source>
</evidence>
<evidence type="ECO:0000256" key="8">
    <source>
        <dbReference type="PROSITE-ProRule" id="PRU01360"/>
    </source>
</evidence>
<dbReference type="Pfam" id="PF07715">
    <property type="entry name" value="Plug"/>
    <property type="match status" value="1"/>
</dbReference>
<evidence type="ECO:0000259" key="12">
    <source>
        <dbReference type="Pfam" id="PF07715"/>
    </source>
</evidence>
<feature type="domain" description="TonB-dependent receptor plug" evidence="12">
    <location>
        <begin position="51"/>
        <end position="161"/>
    </location>
</feature>
<dbReference type="InterPro" id="IPR039426">
    <property type="entry name" value="TonB-dep_rcpt-like"/>
</dbReference>
<dbReference type="Gene3D" id="2.170.130.10">
    <property type="entry name" value="TonB-dependent receptor, plug domain"/>
    <property type="match status" value="1"/>
</dbReference>
<sequence length="946" mass="102170">MNCRTNKLRDAVVIALAASVLPAGAAFAQDSTQTLDKIEVTGSRIKRADVETSQPVFTMSREQIQAQGQTSIGDIIQNISTNGSSLNSTYNNGGNGETRVNLRNLGSSRTLVLVNGRRWVGGTGLGGAVDLNTIPTAAVERIEVLKDGASTIYGSDAIAGVVNIILRQNFDGAEANAYYGQFDKGDGGRESYDFTIGSSGDRWHATVGVGYVKEDPVWAGDRAISAVPAFNSLPNTGNSSTTPDGRFGYYAQTGTNADGSPKFESTRPNGAAGYFITGNGGATWRPYTAADSFNHAPGNLLVTPQERTSLFADAGLSITDNVRFKTTVTYNERKSEQILAAMPIVLGRAAPGTNGANIVISKDNVYNETGRDIDYIQYRAMETGGRIYKQNVKTYGFNGAFEGDFEVGSRFWNWEAGMFYGKNDQTDITTGFFNISALRNALGPSFVDGGGVARCGTAGNVIDGCVPMNMLSGAGSLTPDMIKYAGFTAHDVYGYEQKTYYANIGGELFDLPGGAFAFSAGVERRDESGFDDPDGLINSGDTTGNSRTATAGGYKLDEAYLELAIPLLSGVTGAQLLDFSVASRISDYSNFGNTVNSKFGFRWKPINDLMVRGNWSQGFRAPSINELFSGVSDTFEDVADPCAGVIGSDANTPPASCAGVPAYTQSNPQIRTTVGGNTNLGPETSVSKTLGFVYSPSFVQGLDISLDWWNIKVEDAIYAQTAQQMLDACYTQGVGAICNMITRDNTGQISNMLAVPNNVGTMEVEGWDFTVGYRLPDTRFGSFNFVWDSTYNSSYTIEDPVTEGYNRVGNYLSRDNYWRIRSNLLVAWQLGDFGATASARYYSSQVENCTGSNYTGGVNGNFGRLCSDPDHIGRGNKPDPQRHIPSVTYTDLSAYWKTPWNGQITVGVNNAFDRDPPKAYTTFANSFDPQYEIPGRFFYMRYNQKF</sequence>
<evidence type="ECO:0000256" key="6">
    <source>
        <dbReference type="ARBA" id="ARBA00023136"/>
    </source>
</evidence>
<dbReference type="PATRIC" id="fig|405444.3.peg.215"/>
<reference evidence="13 14" key="1">
    <citation type="submission" date="2015-05" db="EMBL/GenBank/DDBJ databases">
        <title>Genome sequencing and analysis of members of genus Stenotrophomonas.</title>
        <authorList>
            <person name="Patil P.P."/>
            <person name="Midha S."/>
            <person name="Patil P.B."/>
        </authorList>
    </citation>
    <scope>NUCLEOTIDE SEQUENCE [LARGE SCALE GENOMIC DNA]</scope>
    <source>
        <strain evidence="13 14">DSM 18929</strain>
    </source>
</reference>
<keyword evidence="2 8" id="KW-0813">Transport</keyword>
<name>A0A0R0CGP7_9GAMM</name>
<dbReference type="PROSITE" id="PS52016">
    <property type="entry name" value="TONB_DEPENDENT_REC_3"/>
    <property type="match status" value="1"/>
</dbReference>
<evidence type="ECO:0000259" key="11">
    <source>
        <dbReference type="Pfam" id="PF00593"/>
    </source>
</evidence>
<keyword evidence="4 8" id="KW-0812">Transmembrane</keyword>
<evidence type="ECO:0000256" key="3">
    <source>
        <dbReference type="ARBA" id="ARBA00022452"/>
    </source>
</evidence>
<proteinExistence type="inferred from homology"/>
<keyword evidence="6 8" id="KW-0472">Membrane</keyword>
<dbReference type="InterPro" id="IPR012910">
    <property type="entry name" value="Plug_dom"/>
</dbReference>
<evidence type="ECO:0000256" key="4">
    <source>
        <dbReference type="ARBA" id="ARBA00022692"/>
    </source>
</evidence>
<dbReference type="PANTHER" id="PTHR47234:SF2">
    <property type="entry name" value="TONB-DEPENDENT RECEPTOR"/>
    <property type="match status" value="1"/>
</dbReference>
<dbReference type="SUPFAM" id="SSF56935">
    <property type="entry name" value="Porins"/>
    <property type="match status" value="1"/>
</dbReference>
<dbReference type="Gene3D" id="2.40.170.20">
    <property type="entry name" value="TonB-dependent receptor, beta-barrel domain"/>
    <property type="match status" value="1"/>
</dbReference>
<keyword evidence="13" id="KW-0675">Receptor</keyword>
<comment type="caution">
    <text evidence="13">The sequence shown here is derived from an EMBL/GenBank/DDBJ whole genome shotgun (WGS) entry which is preliminary data.</text>
</comment>
<keyword evidence="7 8" id="KW-0998">Cell outer membrane</keyword>
<dbReference type="RefSeq" id="WP_057632784.1">
    <property type="nucleotide sequence ID" value="NZ_LDJI01000011.1"/>
</dbReference>
<feature type="chain" id="PRO_5006394025" evidence="10">
    <location>
        <begin position="29"/>
        <end position="946"/>
    </location>
</feature>
<dbReference type="Proteomes" id="UP000050864">
    <property type="component" value="Unassembled WGS sequence"/>
</dbReference>
<evidence type="ECO:0000256" key="10">
    <source>
        <dbReference type="SAM" id="SignalP"/>
    </source>
</evidence>
<keyword evidence="14" id="KW-1185">Reference proteome</keyword>
<feature type="signal peptide" evidence="10">
    <location>
        <begin position="1"/>
        <end position="28"/>
    </location>
</feature>
<accession>A0A0R0CGP7</accession>
<dbReference type="EMBL" id="LDJI01000011">
    <property type="protein sequence ID" value="KRG64916.1"/>
    <property type="molecule type" value="Genomic_DNA"/>
</dbReference>
<dbReference type="OrthoDB" id="6276154at2"/>
<dbReference type="GO" id="GO:0009279">
    <property type="term" value="C:cell outer membrane"/>
    <property type="evidence" value="ECO:0007669"/>
    <property type="project" value="UniProtKB-SubCell"/>
</dbReference>
<evidence type="ECO:0000313" key="14">
    <source>
        <dbReference type="Proteomes" id="UP000050864"/>
    </source>
</evidence>
<dbReference type="AlphaFoldDB" id="A0A0R0CGP7"/>
<dbReference type="PANTHER" id="PTHR47234">
    <property type="match status" value="1"/>
</dbReference>
<dbReference type="STRING" id="405444.ABB26_06070"/>
<evidence type="ECO:0000256" key="1">
    <source>
        <dbReference type="ARBA" id="ARBA00004571"/>
    </source>
</evidence>
<comment type="similarity">
    <text evidence="8 9">Belongs to the TonB-dependent receptor family.</text>
</comment>
<feature type="domain" description="TonB-dependent receptor-like beta-barrel" evidence="11">
    <location>
        <begin position="486"/>
        <end position="910"/>
    </location>
</feature>
<gene>
    <name evidence="13" type="ORF">ABB26_06070</name>
</gene>
<protein>
    <submittedName>
        <fullName evidence="13">TonB-dependent receptor</fullName>
    </submittedName>
</protein>
<keyword evidence="5 9" id="KW-0798">TonB box</keyword>
<comment type="subcellular location">
    <subcellularLocation>
        <location evidence="1 8">Cell outer membrane</location>
        <topology evidence="1 8">Multi-pass membrane protein</topology>
    </subcellularLocation>
</comment>
<dbReference type="InterPro" id="IPR036942">
    <property type="entry name" value="Beta-barrel_TonB_sf"/>
</dbReference>
<dbReference type="InterPro" id="IPR000531">
    <property type="entry name" value="Beta-barrel_TonB"/>
</dbReference>